<dbReference type="Proteomes" id="UP000326396">
    <property type="component" value="Linkage Group LG9"/>
</dbReference>
<proteinExistence type="predicted"/>
<dbReference type="EMBL" id="SZYD01000019">
    <property type="protein sequence ID" value="KAD2392940.1"/>
    <property type="molecule type" value="Genomic_DNA"/>
</dbReference>
<evidence type="ECO:0000313" key="2">
    <source>
        <dbReference type="Proteomes" id="UP000326396"/>
    </source>
</evidence>
<comment type="caution">
    <text evidence="1">The sequence shown here is derived from an EMBL/GenBank/DDBJ whole genome shotgun (WGS) entry which is preliminary data.</text>
</comment>
<reference evidence="1 2" key="1">
    <citation type="submission" date="2019-05" db="EMBL/GenBank/DDBJ databases">
        <title>Mikania micrantha, genome provides insights into the molecular mechanism of rapid growth.</title>
        <authorList>
            <person name="Liu B."/>
        </authorList>
    </citation>
    <scope>NUCLEOTIDE SEQUENCE [LARGE SCALE GENOMIC DNA]</scope>
    <source>
        <strain evidence="1">NLD-2019</strain>
        <tissue evidence="1">Leaf</tissue>
    </source>
</reference>
<organism evidence="1 2">
    <name type="scientific">Mikania micrantha</name>
    <name type="common">bitter vine</name>
    <dbReference type="NCBI Taxonomy" id="192012"/>
    <lineage>
        <taxon>Eukaryota</taxon>
        <taxon>Viridiplantae</taxon>
        <taxon>Streptophyta</taxon>
        <taxon>Embryophyta</taxon>
        <taxon>Tracheophyta</taxon>
        <taxon>Spermatophyta</taxon>
        <taxon>Magnoliopsida</taxon>
        <taxon>eudicotyledons</taxon>
        <taxon>Gunneridae</taxon>
        <taxon>Pentapetalae</taxon>
        <taxon>asterids</taxon>
        <taxon>campanulids</taxon>
        <taxon>Asterales</taxon>
        <taxon>Asteraceae</taxon>
        <taxon>Asteroideae</taxon>
        <taxon>Heliantheae alliance</taxon>
        <taxon>Eupatorieae</taxon>
        <taxon>Mikania</taxon>
    </lineage>
</organism>
<keyword evidence="2" id="KW-1185">Reference proteome</keyword>
<evidence type="ECO:0000313" key="1">
    <source>
        <dbReference type="EMBL" id="KAD2392940.1"/>
    </source>
</evidence>
<protein>
    <submittedName>
        <fullName evidence="1">Uncharacterized protein</fullName>
    </submittedName>
</protein>
<dbReference type="AlphaFoldDB" id="A0A5N6LL54"/>
<gene>
    <name evidence="1" type="ORF">E3N88_39917</name>
</gene>
<sequence>MMVVMNSEEHDGGHSIGLDGDLGNRELGVVGGVKGAVVGDGERGMLIKVGGGSLDGGDCNGDGETTRTQQNTLRGEQIRWRSLGLSLLTSGDRLGSRCLNLPPSSGDLGFARTQANTPRMVMGETVKMMRRGR</sequence>
<accession>A0A5N6LL54</accession>
<name>A0A5N6LL54_9ASTR</name>